<evidence type="ECO:0000256" key="6">
    <source>
        <dbReference type="ARBA" id="ARBA00023145"/>
    </source>
</evidence>
<gene>
    <name evidence="11" type="ORF">SAMN04487964_11011</name>
</gene>
<dbReference type="PANTHER" id="PTHR43199">
    <property type="entry name" value="GLUTATHIONE HYDROLASE"/>
    <property type="match status" value="1"/>
</dbReference>
<sequence length="578" mass="63136">MIRFWTLLSLLLILHPVYAINESLAPESATGWQRQETVVAESTLVVSAHPLATHAGMAMLDQNGSAIDAAIAVQAMLTLVEPQSSGIGGGAFLLYWDAKQQQLFAYDGRETAPASVTPDLFLNQDGSPMPWQQALVGGRSVGTPGVLRMLELAHQRHGKLPWQHTFEPAIRQAREGFSVTPRLHKLIADGINPGLGRYTEAREYFFTTAGEPLPVGTLRQNPELADSLTLIALQGADAFYQGPLASKIVAAVKAAGDNPGRLQPEDLANYQARERSPLCRLYREYRICGFPPPTSGGITLLQILGLMATQELIVDALPDLEFSHRLTQASRLAYADRGRYLADGDFVDVPIDALLAPDYLQQRAKLIDPTRDMGQAAPGEPLPLQRSDDRSPERPSTSHFVIRDAKGNLVSMTTSIEMAFGSTLMAGGFLLNNQLTDFSFVPELDGRPVANRIAPGKRPRSSMAPVIVFDKNNQPVAALGSPGGSRIINYVAQTLLLMLHTDLSLQEILHQGHISNRNGVTELEQDTAAEQLLFELQDRGHAVKIRELNSGIHALRKRDDGRWESGVDPRREGLALGR</sequence>
<comment type="caution">
    <text evidence="11">The sequence shown here is derived from an EMBL/GenBank/DDBJ whole genome shotgun (WGS) entry which is preliminary data.</text>
</comment>
<evidence type="ECO:0000256" key="1">
    <source>
        <dbReference type="ARBA" id="ARBA00001049"/>
    </source>
</evidence>
<dbReference type="InterPro" id="IPR000101">
    <property type="entry name" value="GGT_peptidase"/>
</dbReference>
<dbReference type="SUPFAM" id="SSF56235">
    <property type="entry name" value="N-terminal nucleophile aminohydrolases (Ntn hydrolases)"/>
    <property type="match status" value="1"/>
</dbReference>
<comment type="catalytic activity">
    <reaction evidence="1 9">
        <text>an S-substituted glutathione + H2O = an S-substituted L-cysteinylglycine + L-glutamate</text>
        <dbReference type="Rhea" id="RHEA:59468"/>
        <dbReference type="ChEBI" id="CHEBI:15377"/>
        <dbReference type="ChEBI" id="CHEBI:29985"/>
        <dbReference type="ChEBI" id="CHEBI:90779"/>
        <dbReference type="ChEBI" id="CHEBI:143103"/>
        <dbReference type="EC" id="3.4.19.13"/>
    </reaction>
</comment>
<dbReference type="Gene3D" id="1.10.246.130">
    <property type="match status" value="1"/>
</dbReference>
<feature type="region of interest" description="Disordered" evidence="10">
    <location>
        <begin position="371"/>
        <end position="398"/>
    </location>
</feature>
<dbReference type="PANTHER" id="PTHR43199:SF1">
    <property type="entry name" value="GLUTATHIONE HYDROLASE PROENZYME"/>
    <property type="match status" value="1"/>
</dbReference>
<evidence type="ECO:0000256" key="3">
    <source>
        <dbReference type="ARBA" id="ARBA00009381"/>
    </source>
</evidence>
<dbReference type="Proteomes" id="UP001159257">
    <property type="component" value="Unassembled WGS sequence"/>
</dbReference>
<accession>A0ABY1S1V2</accession>
<dbReference type="InterPro" id="IPR043137">
    <property type="entry name" value="GGT_ssub_C"/>
</dbReference>
<dbReference type="EMBL" id="FXWV01000010">
    <property type="protein sequence ID" value="SMR75474.1"/>
    <property type="molecule type" value="Genomic_DNA"/>
</dbReference>
<evidence type="ECO:0000256" key="7">
    <source>
        <dbReference type="ARBA" id="ARBA00023315"/>
    </source>
</evidence>
<dbReference type="GO" id="GO:0016787">
    <property type="term" value="F:hydrolase activity"/>
    <property type="evidence" value="ECO:0007669"/>
    <property type="project" value="UniProtKB-KW"/>
</dbReference>
<evidence type="ECO:0000256" key="4">
    <source>
        <dbReference type="ARBA" id="ARBA00022679"/>
    </source>
</evidence>
<dbReference type="InterPro" id="IPR029055">
    <property type="entry name" value="Ntn_hydrolases_N"/>
</dbReference>
<evidence type="ECO:0000256" key="9">
    <source>
        <dbReference type="RuleBase" id="RU368036"/>
    </source>
</evidence>
<dbReference type="EC" id="3.4.19.13" evidence="9"/>
<dbReference type="RefSeq" id="WP_239040914.1">
    <property type="nucleotide sequence ID" value="NZ_BAAAEY010000010.1"/>
</dbReference>
<comment type="catalytic activity">
    <reaction evidence="2 9">
        <text>glutathione + H2O = L-cysteinylglycine + L-glutamate</text>
        <dbReference type="Rhea" id="RHEA:28807"/>
        <dbReference type="ChEBI" id="CHEBI:15377"/>
        <dbReference type="ChEBI" id="CHEBI:29985"/>
        <dbReference type="ChEBI" id="CHEBI:57925"/>
        <dbReference type="ChEBI" id="CHEBI:61694"/>
        <dbReference type="EC" id="3.4.19.13"/>
    </reaction>
</comment>
<keyword evidence="5 9" id="KW-0378">Hydrolase</keyword>
<evidence type="ECO:0000256" key="5">
    <source>
        <dbReference type="ARBA" id="ARBA00022801"/>
    </source>
</evidence>
<reference evidence="11 12" key="1">
    <citation type="submission" date="2017-05" db="EMBL/GenBank/DDBJ databases">
        <authorList>
            <person name="Varghese N."/>
            <person name="Submissions S."/>
        </authorList>
    </citation>
    <scope>NUCLEOTIDE SEQUENCE [LARGE SCALE GENOMIC DNA]</scope>
    <source>
        <strain evidence="11 12">CGMCC 1.7287</strain>
    </source>
</reference>
<evidence type="ECO:0000313" key="12">
    <source>
        <dbReference type="Proteomes" id="UP001159257"/>
    </source>
</evidence>
<dbReference type="EC" id="2.3.2.2" evidence="9"/>
<dbReference type="Gene3D" id="3.60.20.40">
    <property type="match status" value="1"/>
</dbReference>
<comment type="similarity">
    <text evidence="3 9">Belongs to the gamma-glutamyltransferase family.</text>
</comment>
<proteinExistence type="inferred from homology"/>
<keyword evidence="4 9" id="KW-0808">Transferase</keyword>
<dbReference type="PRINTS" id="PR01210">
    <property type="entry name" value="GGTRANSPTASE"/>
</dbReference>
<organism evidence="11 12">
    <name type="scientific">Marinobacterium sediminicola</name>
    <dbReference type="NCBI Taxonomy" id="518898"/>
    <lineage>
        <taxon>Bacteria</taxon>
        <taxon>Pseudomonadati</taxon>
        <taxon>Pseudomonadota</taxon>
        <taxon>Gammaproteobacteria</taxon>
        <taxon>Oceanospirillales</taxon>
        <taxon>Oceanospirillaceae</taxon>
        <taxon>Marinobacterium</taxon>
    </lineage>
</organism>
<protein>
    <recommendedName>
        <fullName evidence="9">Glutathione hydrolase proenzyme</fullName>
        <ecNumber evidence="9">2.3.2.2</ecNumber>
        <ecNumber evidence="9">3.4.19.13</ecNumber>
    </recommendedName>
    <component>
        <recommendedName>
            <fullName evidence="9">Glutathione hydrolase large chain</fullName>
        </recommendedName>
    </component>
    <component>
        <recommendedName>
            <fullName evidence="9">Glutathione hydrolase small chain</fullName>
        </recommendedName>
    </component>
</protein>
<name>A0ABY1S1V2_9GAMM</name>
<comment type="PTM">
    <text evidence="9">Cleaved by autocatalysis into a large and a small subunit.</text>
</comment>
<evidence type="ECO:0000256" key="8">
    <source>
        <dbReference type="ARBA" id="ARBA00047417"/>
    </source>
</evidence>
<dbReference type="Pfam" id="PF01019">
    <property type="entry name" value="G_glu_transpept"/>
    <property type="match status" value="1"/>
</dbReference>
<keyword evidence="7 9" id="KW-0012">Acyltransferase</keyword>
<dbReference type="NCBIfam" id="TIGR00066">
    <property type="entry name" value="g_glut_trans"/>
    <property type="match status" value="1"/>
</dbReference>
<evidence type="ECO:0000313" key="11">
    <source>
        <dbReference type="EMBL" id="SMR75474.1"/>
    </source>
</evidence>
<evidence type="ECO:0000256" key="10">
    <source>
        <dbReference type="SAM" id="MobiDB-lite"/>
    </source>
</evidence>
<evidence type="ECO:0000256" key="2">
    <source>
        <dbReference type="ARBA" id="ARBA00001089"/>
    </source>
</evidence>
<comment type="pathway">
    <text evidence="9">Sulfur metabolism; glutathione metabolism.</text>
</comment>
<comment type="catalytic activity">
    <reaction evidence="8 9">
        <text>an N-terminal (5-L-glutamyl)-[peptide] + an alpha-amino acid = 5-L-glutamyl amino acid + an N-terminal L-alpha-aminoacyl-[peptide]</text>
        <dbReference type="Rhea" id="RHEA:23904"/>
        <dbReference type="Rhea" id="RHEA-COMP:9780"/>
        <dbReference type="Rhea" id="RHEA-COMP:9795"/>
        <dbReference type="ChEBI" id="CHEBI:77644"/>
        <dbReference type="ChEBI" id="CHEBI:78597"/>
        <dbReference type="ChEBI" id="CHEBI:78599"/>
        <dbReference type="ChEBI" id="CHEBI:78608"/>
        <dbReference type="EC" id="2.3.2.2"/>
    </reaction>
</comment>
<keyword evidence="12" id="KW-1185">Reference proteome</keyword>
<keyword evidence="6 9" id="KW-0865">Zymogen</keyword>
<dbReference type="InterPro" id="IPR043138">
    <property type="entry name" value="GGT_lsub"/>
</dbReference>
<keyword evidence="9" id="KW-0317">Glutathione biosynthesis</keyword>
<dbReference type="InterPro" id="IPR051792">
    <property type="entry name" value="GGT_bact"/>
</dbReference>
<comment type="subunit">
    <text evidence="9">This enzyme consists of two polypeptide chains, which are synthesized in precursor form from a single polypeptide.</text>
</comment>